<dbReference type="GO" id="GO:0016874">
    <property type="term" value="F:ligase activity"/>
    <property type="evidence" value="ECO:0007669"/>
    <property type="project" value="UniProtKB-KW"/>
</dbReference>
<sequence>MAGAAPPSEHIVTCFAPLADRDGDEQLRFEIDGKVKSVSIRIGQLSRQLVAQLPEMAIDLIELAAFVYAIDSSVSRGGLADQQMGAKWHRRFCVEVPVRELDRWSDPDLKRELEEALMFLSGDRFEFSFVPMDGDDRGQTKYFEFGPEGSWVPDSLLMFSGGLDSFAGALEEIIERKHKVGLISHFSATKIAPIQRDLQKHLALKLGSQTLRHIPMRVQLRGGTNAEGTHRARSFLFAALGMATAVAFGKDRVSFYENGVVSLNLPSVGNVLGTRATRTTHPQTLRRFQSLFSRIFETPLRVDNPFFWRTKTDVIETIARLGMADQIAFTRSCADVHNQTKQFAHCGLCSQCIDRRFAVLAAGLERFDPPEAYRVDLMTGIRARVQDKEAALSYVRAALGYEMIAGADLLTRYPAILNAVDHLGEPSDSSLRRIAGLLQRHGQAVVSVMRKELGVRRPDEFPADSLPHLFGRIQNAQAWPEGPSLSPEHDPVETKEAFELVIDRKRQLVVINGIISIKGAAYRLLSVLADEHLVGAGQGLDPLDYPTLSGGVLADRLGLLDDAAVRQSVNRSRSQLAQRFGSADFEAEDGKVLIENIPWSGYRLAPDRVTVRVQSPK</sequence>
<name>A0A238LBQ4_9RHOB</name>
<keyword evidence="1" id="KW-0671">Queuosine biosynthesis</keyword>
<dbReference type="SUPFAM" id="SSF52402">
    <property type="entry name" value="Adenine nucleotide alpha hydrolases-like"/>
    <property type="match status" value="1"/>
</dbReference>
<dbReference type="Gene3D" id="3.40.50.620">
    <property type="entry name" value="HUPs"/>
    <property type="match status" value="1"/>
</dbReference>
<dbReference type="RefSeq" id="WP_093991098.1">
    <property type="nucleotide sequence ID" value="NZ_FXZK01000001.1"/>
</dbReference>
<dbReference type="EC" id="6.3.4.20" evidence="2"/>
<dbReference type="InterPro" id="IPR014729">
    <property type="entry name" value="Rossmann-like_a/b/a_fold"/>
</dbReference>
<dbReference type="EMBL" id="FXZK01000001">
    <property type="protein sequence ID" value="SMY06993.1"/>
    <property type="molecule type" value="Genomic_DNA"/>
</dbReference>
<accession>A0A238LBQ4</accession>
<dbReference type="InterPro" id="IPR018317">
    <property type="entry name" value="QueC"/>
</dbReference>
<dbReference type="GO" id="GO:0008616">
    <property type="term" value="P:tRNA queuosine(34) biosynthetic process"/>
    <property type="evidence" value="ECO:0007669"/>
    <property type="project" value="UniProtKB-KW"/>
</dbReference>
<organism evidence="2 3">
    <name type="scientific">Flavimaricola marinus</name>
    <dbReference type="NCBI Taxonomy" id="1819565"/>
    <lineage>
        <taxon>Bacteria</taxon>
        <taxon>Pseudomonadati</taxon>
        <taxon>Pseudomonadota</taxon>
        <taxon>Alphaproteobacteria</taxon>
        <taxon>Rhodobacterales</taxon>
        <taxon>Paracoccaceae</taxon>
        <taxon>Flavimaricola</taxon>
    </lineage>
</organism>
<evidence type="ECO:0000313" key="3">
    <source>
        <dbReference type="Proteomes" id="UP000201613"/>
    </source>
</evidence>
<proteinExistence type="predicted"/>
<dbReference type="AlphaFoldDB" id="A0A238LBQ4"/>
<protein>
    <submittedName>
        <fullName evidence="2">7-cyano-7-deazaguanine synthase</fullName>
        <ecNumber evidence="2">6.3.4.20</ecNumber>
    </submittedName>
</protein>
<evidence type="ECO:0000313" key="2">
    <source>
        <dbReference type="EMBL" id="SMY06993.1"/>
    </source>
</evidence>
<dbReference type="Pfam" id="PF06508">
    <property type="entry name" value="QueC"/>
    <property type="match status" value="1"/>
</dbReference>
<dbReference type="OrthoDB" id="9789567at2"/>
<keyword evidence="2" id="KW-0436">Ligase</keyword>
<reference evidence="2 3" key="1">
    <citation type="submission" date="2017-05" db="EMBL/GenBank/DDBJ databases">
        <authorList>
            <person name="Song R."/>
            <person name="Chenine A.L."/>
            <person name="Ruprecht R.M."/>
        </authorList>
    </citation>
    <scope>NUCLEOTIDE SEQUENCE [LARGE SCALE GENOMIC DNA]</scope>
    <source>
        <strain evidence="2 3">CECT 8899</strain>
    </source>
</reference>
<keyword evidence="3" id="KW-1185">Reference proteome</keyword>
<dbReference type="Proteomes" id="UP000201613">
    <property type="component" value="Unassembled WGS sequence"/>
</dbReference>
<evidence type="ECO:0000256" key="1">
    <source>
        <dbReference type="ARBA" id="ARBA00022785"/>
    </source>
</evidence>
<gene>
    <name evidence="2" type="primary">queC</name>
    <name evidence="2" type="ORF">LOM8899_01123</name>
</gene>